<dbReference type="InterPro" id="IPR050833">
    <property type="entry name" value="Poly_Biosynth_Transport"/>
</dbReference>
<evidence type="ECO:0000256" key="3">
    <source>
        <dbReference type="ARBA" id="ARBA00022692"/>
    </source>
</evidence>
<feature type="transmembrane region" description="Helical" evidence="6">
    <location>
        <begin position="400"/>
        <end position="422"/>
    </location>
</feature>
<dbReference type="RefSeq" id="WP_307231000.1">
    <property type="nucleotide sequence ID" value="NZ_JAUSTT010000020.1"/>
</dbReference>
<evidence type="ECO:0000256" key="1">
    <source>
        <dbReference type="ARBA" id="ARBA00004651"/>
    </source>
</evidence>
<sequence>MNTFFKGTLFLVIAAFLGECLEFFINMILARELGEGGMGLYMAILPLVFLIVVLASLELPISISKFIAENDRSYHRSLLYHAMKLAIFSMGLLMVVTVLTIPFVPIFHRYHPFIRWLVVILIPIISLSSIARGYFMGLQQMGKIAISNFLRRVIQLLLLVFLFQLFSFRTESALLIALVTLVGSEVVVFVYLFRAFITPFYSLRRQPQQIMSGRNVRKHLLAVSLPATGLRIFHAVTNAIQPFLIIGVLVISGLSETIATEQFGVLAGVALSIGFFPVFIAHSFLTVLIPTVSKAYADKDFPQLKKLLQQVTIMTFLYGIPAVVLFSFFAEPLTQLFFTSTSAAVYLKLLWPFFLFHFFVIPLQAFLIGFGLIKDALYHALWATTAGYLLIYLFGSHPHFQMHGVIIGMNMEAVLLTLMHYVTVCRKTGVSLTLRKTSYT</sequence>
<evidence type="ECO:0000256" key="6">
    <source>
        <dbReference type="SAM" id="Phobius"/>
    </source>
</evidence>
<organism evidence="7 8">
    <name type="scientific">Bacillus chungangensis</name>
    <dbReference type="NCBI Taxonomy" id="587633"/>
    <lineage>
        <taxon>Bacteria</taxon>
        <taxon>Bacillati</taxon>
        <taxon>Bacillota</taxon>
        <taxon>Bacilli</taxon>
        <taxon>Bacillales</taxon>
        <taxon>Bacillaceae</taxon>
        <taxon>Bacillus</taxon>
    </lineage>
</organism>
<dbReference type="PIRSF" id="PIRSF038958">
    <property type="entry name" value="PG_synth_SpoVB"/>
    <property type="match status" value="1"/>
</dbReference>
<feature type="transmembrane region" description="Helical" evidence="6">
    <location>
        <begin position="174"/>
        <end position="197"/>
    </location>
</feature>
<evidence type="ECO:0000256" key="5">
    <source>
        <dbReference type="ARBA" id="ARBA00023136"/>
    </source>
</evidence>
<feature type="transmembrane region" description="Helical" evidence="6">
    <location>
        <begin position="376"/>
        <end position="394"/>
    </location>
</feature>
<proteinExistence type="predicted"/>
<dbReference type="PANTHER" id="PTHR30250">
    <property type="entry name" value="PST FAMILY PREDICTED COLANIC ACID TRANSPORTER"/>
    <property type="match status" value="1"/>
</dbReference>
<reference evidence="7 8" key="1">
    <citation type="submission" date="2023-07" db="EMBL/GenBank/DDBJ databases">
        <title>Genomic Encyclopedia of Type Strains, Phase IV (KMG-IV): sequencing the most valuable type-strain genomes for metagenomic binning, comparative biology and taxonomic classification.</title>
        <authorList>
            <person name="Goeker M."/>
        </authorList>
    </citation>
    <scope>NUCLEOTIDE SEQUENCE [LARGE SCALE GENOMIC DNA]</scope>
    <source>
        <strain evidence="7 8">DSM 23837</strain>
    </source>
</reference>
<dbReference type="CDD" id="cd13124">
    <property type="entry name" value="MATE_SpoVB_like"/>
    <property type="match status" value="1"/>
</dbReference>
<name>A0ABT9WV73_9BACI</name>
<keyword evidence="8" id="KW-1185">Reference proteome</keyword>
<feature type="transmembrane region" description="Helical" evidence="6">
    <location>
        <begin position="40"/>
        <end position="64"/>
    </location>
</feature>
<protein>
    <submittedName>
        <fullName evidence="7">O-antigen/teichoic acid export membrane protein</fullName>
    </submittedName>
</protein>
<keyword evidence="5 6" id="KW-0472">Membrane</keyword>
<evidence type="ECO:0000313" key="7">
    <source>
        <dbReference type="EMBL" id="MDQ0177204.1"/>
    </source>
</evidence>
<feature type="transmembrane region" description="Helical" evidence="6">
    <location>
        <begin position="85"/>
        <end position="107"/>
    </location>
</feature>
<evidence type="ECO:0000313" key="8">
    <source>
        <dbReference type="Proteomes" id="UP001223586"/>
    </source>
</evidence>
<accession>A0ABT9WV73</accession>
<dbReference type="EMBL" id="JAUSTT010000020">
    <property type="protein sequence ID" value="MDQ0177204.1"/>
    <property type="molecule type" value="Genomic_DNA"/>
</dbReference>
<dbReference type="Pfam" id="PF01943">
    <property type="entry name" value="Polysacc_synt"/>
    <property type="match status" value="1"/>
</dbReference>
<dbReference type="InterPro" id="IPR024923">
    <property type="entry name" value="PG_synth_SpoVB"/>
</dbReference>
<keyword evidence="4 6" id="KW-1133">Transmembrane helix</keyword>
<comment type="subcellular location">
    <subcellularLocation>
        <location evidence="1">Cell membrane</location>
        <topology evidence="1">Multi-pass membrane protein</topology>
    </subcellularLocation>
</comment>
<evidence type="ECO:0000256" key="2">
    <source>
        <dbReference type="ARBA" id="ARBA00022475"/>
    </source>
</evidence>
<feature type="transmembrane region" description="Helical" evidence="6">
    <location>
        <begin position="349"/>
        <end position="369"/>
    </location>
</feature>
<feature type="transmembrane region" description="Helical" evidence="6">
    <location>
        <begin position="113"/>
        <end position="137"/>
    </location>
</feature>
<evidence type="ECO:0000256" key="4">
    <source>
        <dbReference type="ARBA" id="ARBA00022989"/>
    </source>
</evidence>
<feature type="transmembrane region" description="Helical" evidence="6">
    <location>
        <begin position="311"/>
        <end position="329"/>
    </location>
</feature>
<dbReference type="InterPro" id="IPR002797">
    <property type="entry name" value="Polysacc_synth"/>
</dbReference>
<feature type="transmembrane region" description="Helical" evidence="6">
    <location>
        <begin position="263"/>
        <end position="290"/>
    </location>
</feature>
<keyword evidence="2" id="KW-1003">Cell membrane</keyword>
<feature type="transmembrane region" description="Helical" evidence="6">
    <location>
        <begin position="218"/>
        <end position="251"/>
    </location>
</feature>
<dbReference type="PANTHER" id="PTHR30250:SF11">
    <property type="entry name" value="O-ANTIGEN TRANSPORTER-RELATED"/>
    <property type="match status" value="1"/>
</dbReference>
<keyword evidence="3 6" id="KW-0812">Transmembrane</keyword>
<gene>
    <name evidence="7" type="ORF">J2S08_003083</name>
</gene>
<comment type="caution">
    <text evidence="7">The sequence shown here is derived from an EMBL/GenBank/DDBJ whole genome shotgun (WGS) entry which is preliminary data.</text>
</comment>
<feature type="transmembrane region" description="Helical" evidence="6">
    <location>
        <begin position="149"/>
        <end position="168"/>
    </location>
</feature>
<dbReference type="Proteomes" id="UP001223586">
    <property type="component" value="Unassembled WGS sequence"/>
</dbReference>